<dbReference type="Proteomes" id="UP000199642">
    <property type="component" value="Unassembled WGS sequence"/>
</dbReference>
<accession>A0A1I2VZY2</accession>
<protein>
    <submittedName>
        <fullName evidence="1">Nucleotidyl transferase AbiEii toxin, Type IV TA system</fullName>
    </submittedName>
</protein>
<dbReference type="RefSeq" id="WP_092792948.1">
    <property type="nucleotide sequence ID" value="NZ_FOPC01000011.1"/>
</dbReference>
<name>A0A1I2VZY2_9BACT</name>
<dbReference type="STRING" id="435880.SAMN04487988_11165"/>
<evidence type="ECO:0000313" key="2">
    <source>
        <dbReference type="Proteomes" id="UP000199642"/>
    </source>
</evidence>
<reference evidence="2" key="1">
    <citation type="submission" date="2016-10" db="EMBL/GenBank/DDBJ databases">
        <authorList>
            <person name="Varghese N."/>
            <person name="Submissions S."/>
        </authorList>
    </citation>
    <scope>NUCLEOTIDE SEQUENCE [LARGE SCALE GENOMIC DNA]</scope>
    <source>
        <strain evidence="2">DSM 19315</strain>
    </source>
</reference>
<dbReference type="AlphaFoldDB" id="A0A1I2VZY2"/>
<dbReference type="OrthoDB" id="9796281at2"/>
<gene>
    <name evidence="1" type="ORF">SAMN04487988_11165</name>
</gene>
<evidence type="ECO:0000313" key="1">
    <source>
        <dbReference type="EMBL" id="SFG94673.1"/>
    </source>
</evidence>
<proteinExistence type="predicted"/>
<keyword evidence="2" id="KW-1185">Reference proteome</keyword>
<keyword evidence="1" id="KW-0808">Transferase</keyword>
<organism evidence="1 2">
    <name type="scientific">Algoriphagus hitonicola</name>
    <dbReference type="NCBI Taxonomy" id="435880"/>
    <lineage>
        <taxon>Bacteria</taxon>
        <taxon>Pseudomonadati</taxon>
        <taxon>Bacteroidota</taxon>
        <taxon>Cytophagia</taxon>
        <taxon>Cytophagales</taxon>
        <taxon>Cyclobacteriaceae</taxon>
        <taxon>Algoriphagus</taxon>
    </lineage>
</organism>
<dbReference type="GO" id="GO:0016740">
    <property type="term" value="F:transferase activity"/>
    <property type="evidence" value="ECO:0007669"/>
    <property type="project" value="UniProtKB-KW"/>
</dbReference>
<dbReference type="EMBL" id="FOPC01000011">
    <property type="protein sequence ID" value="SFG94673.1"/>
    <property type="molecule type" value="Genomic_DNA"/>
</dbReference>
<dbReference type="Pfam" id="PF08843">
    <property type="entry name" value="AbiEii"/>
    <property type="match status" value="1"/>
</dbReference>
<sequence>MLQTQTVEPGTLSLLNELFSLPALEDFGLVGGTALSLKLGHRLSVDLELFSPKKFENSLLIKKLTDHFGNRLLIRTNPPPIGIFCFIDKIKVDLVKHPHPLIKPLENIEDIRFFSDQDIMAMKIQAILGRGKKKDFWDIAELLQYYSVVDFIQNHKEKYSTQNLLISIPQVMIYFQDAEEDEDPVSLKDQTWDGIKKTIREKVSEYLR</sequence>
<dbReference type="InterPro" id="IPR014942">
    <property type="entry name" value="AbiEii"/>
</dbReference>